<dbReference type="Proteomes" id="UP001444625">
    <property type="component" value="Unassembled WGS sequence"/>
</dbReference>
<keyword evidence="1" id="KW-0812">Transmembrane</keyword>
<evidence type="ECO:0008006" key="4">
    <source>
        <dbReference type="Google" id="ProtNLM"/>
    </source>
</evidence>
<evidence type="ECO:0000313" key="3">
    <source>
        <dbReference type="Proteomes" id="UP001444625"/>
    </source>
</evidence>
<evidence type="ECO:0000313" key="2">
    <source>
        <dbReference type="EMBL" id="MEN2766356.1"/>
    </source>
</evidence>
<accession>A0ABU9XDK7</accession>
<comment type="caution">
    <text evidence="2">The sequence shown here is derived from an EMBL/GenBank/DDBJ whole genome shotgun (WGS) entry which is preliminary data.</text>
</comment>
<name>A0ABU9XDK7_9BACI</name>
<organism evidence="2 3">
    <name type="scientific">Ornithinibacillus xuwenensis</name>
    <dbReference type="NCBI Taxonomy" id="3144668"/>
    <lineage>
        <taxon>Bacteria</taxon>
        <taxon>Bacillati</taxon>
        <taxon>Bacillota</taxon>
        <taxon>Bacilli</taxon>
        <taxon>Bacillales</taxon>
        <taxon>Bacillaceae</taxon>
        <taxon>Ornithinibacillus</taxon>
    </lineage>
</organism>
<sequence>MKIIKGLLITVIVLAILGYGVYHFGTKLASDKLMEVLSTELENSGELEKIKQTIESDPELMAFLEDAESVDEQSLPFTTKEEATRMLVKKVGITGLQNIQSKVQEGQISKEELLQEIEGKLSEEEITALKVIAYKELYHK</sequence>
<keyword evidence="1" id="KW-1133">Transmembrane helix</keyword>
<dbReference type="RefSeq" id="WP_345823808.1">
    <property type="nucleotide sequence ID" value="NZ_JBDIML010000001.1"/>
</dbReference>
<keyword evidence="3" id="KW-1185">Reference proteome</keyword>
<feature type="transmembrane region" description="Helical" evidence="1">
    <location>
        <begin position="6"/>
        <end position="25"/>
    </location>
</feature>
<protein>
    <recommendedName>
        <fullName evidence="4">Phenylalanyl-tRNA synthetase subunit beta</fullName>
    </recommendedName>
</protein>
<dbReference type="EMBL" id="JBDIML010000001">
    <property type="protein sequence ID" value="MEN2766356.1"/>
    <property type="molecule type" value="Genomic_DNA"/>
</dbReference>
<keyword evidence="1" id="KW-0472">Membrane</keyword>
<proteinExistence type="predicted"/>
<reference evidence="2 3" key="1">
    <citation type="submission" date="2024-05" db="EMBL/GenBank/DDBJ databases">
        <authorList>
            <person name="Haq I."/>
            <person name="Ullah Z."/>
            <person name="Ahmad R."/>
            <person name="Li M."/>
            <person name="Tong Y."/>
        </authorList>
    </citation>
    <scope>NUCLEOTIDE SEQUENCE [LARGE SCALE GENOMIC DNA]</scope>
    <source>
        <strain evidence="2 3">16A2E</strain>
    </source>
</reference>
<gene>
    <name evidence="2" type="ORF">ABC228_04090</name>
</gene>
<evidence type="ECO:0000256" key="1">
    <source>
        <dbReference type="SAM" id="Phobius"/>
    </source>
</evidence>